<name>A0A2M9FZ89_9PROT</name>
<dbReference type="CDD" id="cd06819">
    <property type="entry name" value="PLPDE_III_LS_D-TA"/>
    <property type="match status" value="1"/>
</dbReference>
<dbReference type="InterPro" id="IPR042208">
    <property type="entry name" value="D-ser_dehydrat-like_sf"/>
</dbReference>
<dbReference type="InterPro" id="IPR029066">
    <property type="entry name" value="PLP-binding_barrel"/>
</dbReference>
<dbReference type="OrthoDB" id="9772497at2"/>
<dbReference type="PANTHER" id="PTHR28004:SF2">
    <property type="entry name" value="D-SERINE DEHYDRATASE"/>
    <property type="match status" value="1"/>
</dbReference>
<gene>
    <name evidence="4" type="ORF">CVT23_15675</name>
</gene>
<dbReference type="EMBL" id="PHIG01000039">
    <property type="protein sequence ID" value="PJK28770.1"/>
    <property type="molecule type" value="Genomic_DNA"/>
</dbReference>
<dbReference type="GO" id="GO:0008721">
    <property type="term" value="F:D-serine ammonia-lyase activity"/>
    <property type="evidence" value="ECO:0007669"/>
    <property type="project" value="TreeGrafter"/>
</dbReference>
<dbReference type="RefSeq" id="WP_109792269.1">
    <property type="nucleotide sequence ID" value="NZ_PHIG01000039.1"/>
</dbReference>
<keyword evidence="2" id="KW-0456">Lyase</keyword>
<evidence type="ECO:0000259" key="3">
    <source>
        <dbReference type="SMART" id="SM01119"/>
    </source>
</evidence>
<evidence type="ECO:0000313" key="5">
    <source>
        <dbReference type="Proteomes" id="UP000229498"/>
    </source>
</evidence>
<organism evidence="4 5">
    <name type="scientific">Minwuia thermotolerans</name>
    <dbReference type="NCBI Taxonomy" id="2056226"/>
    <lineage>
        <taxon>Bacteria</taxon>
        <taxon>Pseudomonadati</taxon>
        <taxon>Pseudomonadota</taxon>
        <taxon>Alphaproteobacteria</taxon>
        <taxon>Minwuiales</taxon>
        <taxon>Minwuiaceae</taxon>
        <taxon>Minwuia</taxon>
    </lineage>
</organism>
<dbReference type="InterPro" id="IPR001608">
    <property type="entry name" value="Ala_racemase_N"/>
</dbReference>
<dbReference type="Gene3D" id="3.20.20.10">
    <property type="entry name" value="Alanine racemase"/>
    <property type="match status" value="1"/>
</dbReference>
<protein>
    <submittedName>
        <fullName evidence="4">Alanine racemase</fullName>
    </submittedName>
</protein>
<comment type="similarity">
    <text evidence="1">Belongs to the DSD1 family.</text>
</comment>
<evidence type="ECO:0000256" key="1">
    <source>
        <dbReference type="ARBA" id="ARBA00005323"/>
    </source>
</evidence>
<dbReference type="GO" id="GO:0036088">
    <property type="term" value="P:D-serine catabolic process"/>
    <property type="evidence" value="ECO:0007669"/>
    <property type="project" value="TreeGrafter"/>
</dbReference>
<dbReference type="Gene3D" id="2.40.37.20">
    <property type="entry name" value="D-serine dehydratase-like domain"/>
    <property type="match status" value="1"/>
</dbReference>
<feature type="domain" description="D-serine dehydratase-like" evidence="3">
    <location>
        <begin position="268"/>
        <end position="354"/>
    </location>
</feature>
<dbReference type="Pfam" id="PF01168">
    <property type="entry name" value="Ala_racemase_N"/>
    <property type="match status" value="1"/>
</dbReference>
<dbReference type="SUPFAM" id="SSF51419">
    <property type="entry name" value="PLP-binding barrel"/>
    <property type="match status" value="1"/>
</dbReference>
<accession>A0A2M9FZ89</accession>
<evidence type="ECO:0000256" key="2">
    <source>
        <dbReference type="ARBA" id="ARBA00023239"/>
    </source>
</evidence>
<reference evidence="4 5" key="1">
    <citation type="submission" date="2017-11" db="EMBL/GenBank/DDBJ databases">
        <title>Draft genome sequence of Rhizobiales bacterium SY3-13.</title>
        <authorList>
            <person name="Sun C."/>
        </authorList>
    </citation>
    <scope>NUCLEOTIDE SEQUENCE [LARGE SCALE GENOMIC DNA]</scope>
    <source>
        <strain evidence="4 5">SY3-13</strain>
    </source>
</reference>
<proteinExistence type="inferred from homology"/>
<evidence type="ECO:0000313" key="4">
    <source>
        <dbReference type="EMBL" id="PJK28770.1"/>
    </source>
</evidence>
<comment type="caution">
    <text evidence="4">The sequence shown here is derived from an EMBL/GenBank/DDBJ whole genome shotgun (WGS) entry which is preliminary data.</text>
</comment>
<dbReference type="AlphaFoldDB" id="A0A2M9FZ89"/>
<sequence>MSLPPPARVGDPLESVDTPALVIDLEVLDRNIAAMQDIADARGVALRPHAKSHKSADIARRQMACGAVGICCQKISEAELMATGGVDDILVTNQIVGARKIGRLSRLARHVRLGVCVDDTDNLAEIAAAARHSGAELDIYVEVEVGMGRCGVAPEKAGALCRAAAAEEGVRFAGLQAYNGRAQHIRDHRERGAAIARAGEAVRVVLADLEQAGLGGVRVTGAGTGSFEFEAGSGLWHELQAGSYIFMDADYARNLGPEGTPETTFGHSLFVLAGVLSTAPSGRVVVDAGLKALAVDSGLPLVAGPEGAAYLGASDEHGVVDPGGAALRPGDHVRLIPGHCDPTVNLHDWIVGARDGFVTDIWPVTARGAVF</sequence>
<dbReference type="PANTHER" id="PTHR28004">
    <property type="entry name" value="ZGC:162816-RELATED"/>
    <property type="match status" value="1"/>
</dbReference>
<dbReference type="InterPro" id="IPR026956">
    <property type="entry name" value="D-ser_dehydrat-like_dom"/>
</dbReference>
<dbReference type="SMART" id="SM01119">
    <property type="entry name" value="D-ser_dehydrat"/>
    <property type="match status" value="1"/>
</dbReference>
<keyword evidence="5" id="KW-1185">Reference proteome</keyword>
<dbReference type="Pfam" id="PF14031">
    <property type="entry name" value="D-ser_dehydrat"/>
    <property type="match status" value="1"/>
</dbReference>
<dbReference type="Proteomes" id="UP000229498">
    <property type="component" value="Unassembled WGS sequence"/>
</dbReference>
<dbReference type="InterPro" id="IPR051466">
    <property type="entry name" value="D-amino_acid_metab_enzyme"/>
</dbReference>